<proteinExistence type="predicted"/>
<reference evidence="2" key="1">
    <citation type="submission" date="2023-10" db="EMBL/GenBank/DDBJ databases">
        <authorList>
            <person name="Chen Y."/>
            <person name="Shah S."/>
            <person name="Dougan E. K."/>
            <person name="Thang M."/>
            <person name="Chan C."/>
        </authorList>
    </citation>
    <scope>NUCLEOTIDE SEQUENCE [LARGE SCALE GENOMIC DNA]</scope>
</reference>
<feature type="non-terminal residue" evidence="2">
    <location>
        <position position="1"/>
    </location>
</feature>
<dbReference type="Proteomes" id="UP001189429">
    <property type="component" value="Unassembled WGS sequence"/>
</dbReference>
<feature type="compositionally biased region" description="Low complexity" evidence="1">
    <location>
        <begin position="327"/>
        <end position="352"/>
    </location>
</feature>
<feature type="compositionally biased region" description="Gly residues" evidence="1">
    <location>
        <begin position="317"/>
        <end position="326"/>
    </location>
</feature>
<feature type="compositionally biased region" description="Low complexity" evidence="1">
    <location>
        <begin position="97"/>
        <end position="112"/>
    </location>
</feature>
<feature type="region of interest" description="Disordered" evidence="1">
    <location>
        <begin position="309"/>
        <end position="352"/>
    </location>
</feature>
<accession>A0ABN9SLT1</accession>
<protein>
    <submittedName>
        <fullName evidence="2">Uncharacterized protein</fullName>
    </submittedName>
</protein>
<organism evidence="2 3">
    <name type="scientific">Prorocentrum cordatum</name>
    <dbReference type="NCBI Taxonomy" id="2364126"/>
    <lineage>
        <taxon>Eukaryota</taxon>
        <taxon>Sar</taxon>
        <taxon>Alveolata</taxon>
        <taxon>Dinophyceae</taxon>
        <taxon>Prorocentrales</taxon>
        <taxon>Prorocentraceae</taxon>
        <taxon>Prorocentrum</taxon>
    </lineage>
</organism>
<sequence length="434" mass="44968">PISIRFGAIRCRSDSDPIRLRDPIQLRPASQVMCMLACEAEDSLLSGSSDAALCRWSLQTGRLLHTTRVPEGKVTGFVVKAAPEPPAARPPEPAGEPPEALGSPPGSPRSSPATPYTPNTPSSLSCPLGHALEPTVVSAPQRAGMSPGSCDRCARDMVEGELVNECPQCNYWMCSACAARDRSLSSRGLSKGTPAPLLSAKVAEPKNANVPFSGWMRHQFKVSDVRARVQREVRGKIAAAHGRPAAPEPPGGPRSEAPASPRPEAPASPRPEAPGAAEEPAEDGAELVEEPAELVEEPAELVEEPAELVDPGADAPAGGGIFGGASGSTAMGPAEAPAAGQSSSAAASQSQSQSWIVSNEGLRSRAPGLGYRCSPSLEDKHPDKLMARWGRVICGVDMGNNFVRTTSGTIGYLPKVFQGQQVLVLVGGPAAAAA</sequence>
<name>A0ABN9SLT1_9DINO</name>
<evidence type="ECO:0000256" key="1">
    <source>
        <dbReference type="SAM" id="MobiDB-lite"/>
    </source>
</evidence>
<dbReference type="EMBL" id="CAUYUJ010011884">
    <property type="protein sequence ID" value="CAK0832789.1"/>
    <property type="molecule type" value="Genomic_DNA"/>
</dbReference>
<feature type="compositionally biased region" description="Pro residues" evidence="1">
    <location>
        <begin position="83"/>
        <end position="96"/>
    </location>
</feature>
<evidence type="ECO:0000313" key="3">
    <source>
        <dbReference type="Proteomes" id="UP001189429"/>
    </source>
</evidence>
<gene>
    <name evidence="2" type="ORF">PCOR1329_LOCUS30696</name>
</gene>
<feature type="region of interest" description="Disordered" evidence="1">
    <location>
        <begin position="83"/>
        <end position="128"/>
    </location>
</feature>
<comment type="caution">
    <text evidence="2">The sequence shown here is derived from an EMBL/GenBank/DDBJ whole genome shotgun (WGS) entry which is preliminary data.</text>
</comment>
<feature type="compositionally biased region" description="Pro residues" evidence="1">
    <location>
        <begin position="260"/>
        <end position="272"/>
    </location>
</feature>
<feature type="region of interest" description="Disordered" evidence="1">
    <location>
        <begin position="236"/>
        <end position="287"/>
    </location>
</feature>
<evidence type="ECO:0000313" key="2">
    <source>
        <dbReference type="EMBL" id="CAK0832789.1"/>
    </source>
</evidence>
<feature type="compositionally biased region" description="Polar residues" evidence="1">
    <location>
        <begin position="113"/>
        <end position="125"/>
    </location>
</feature>
<keyword evidence="3" id="KW-1185">Reference proteome</keyword>